<proteinExistence type="predicted"/>
<sequence>MSSIEDGVLIPGLPNDIAKLCLAHVPRLEFPVMSQVSKSWRSLLQSKEFHIIRRDAGTLEEWLYALIADPCSQAIQWHVLSLDCSHWKCLPPMPGPAKSGFGFAVIHGKLLVIGGSREGVDGLESVADVLKYDSALNSWSKVRSMYAARYDFACTVLGGCVYVVGGRGQQGKNLSSVEVYDPEKDEWNQTVSLSRARWGGIAFGIEGKVYIMGGRSSCTMGSSRHVSMYDPSVKEWVDVKSVPVMILSHVLFDKKVYCIEWKNERKLAVYDPSSNNWKSVPIPLTGSLSLGFCLGILNGKVFLFPNRTGSGCRTLVYDPKMSKGLDWQTSAICPMGLCIDCVTIIA</sequence>
<dbReference type="Gene3D" id="2.120.10.80">
    <property type="entry name" value="Kelch-type beta propeller"/>
    <property type="match status" value="1"/>
</dbReference>
<gene>
    <name evidence="4" type="ORF">KP509_20G039000</name>
</gene>
<dbReference type="AlphaFoldDB" id="A0A8T2SHV0"/>
<dbReference type="SMART" id="SM00256">
    <property type="entry name" value="FBOX"/>
    <property type="match status" value="1"/>
</dbReference>
<name>A0A8T2SHV0_CERRI</name>
<accession>A0A8T2SHV0</accession>
<dbReference type="InterPro" id="IPR001810">
    <property type="entry name" value="F-box_dom"/>
</dbReference>
<protein>
    <recommendedName>
        <fullName evidence="3">F-box domain-containing protein</fullName>
    </recommendedName>
</protein>
<dbReference type="InterPro" id="IPR006652">
    <property type="entry name" value="Kelch_1"/>
</dbReference>
<evidence type="ECO:0000313" key="5">
    <source>
        <dbReference type="Proteomes" id="UP000825935"/>
    </source>
</evidence>
<dbReference type="OMA" id="CEESFRY"/>
<dbReference type="SUPFAM" id="SSF81383">
    <property type="entry name" value="F-box domain"/>
    <property type="match status" value="1"/>
</dbReference>
<reference evidence="4" key="1">
    <citation type="submission" date="2021-08" db="EMBL/GenBank/DDBJ databases">
        <title>WGS assembly of Ceratopteris richardii.</title>
        <authorList>
            <person name="Marchant D.B."/>
            <person name="Chen G."/>
            <person name="Jenkins J."/>
            <person name="Shu S."/>
            <person name="Leebens-Mack J."/>
            <person name="Grimwood J."/>
            <person name="Schmutz J."/>
            <person name="Soltis P."/>
            <person name="Soltis D."/>
            <person name="Chen Z.-H."/>
        </authorList>
    </citation>
    <scope>NUCLEOTIDE SEQUENCE</scope>
    <source>
        <strain evidence="4">Whitten #5841</strain>
        <tissue evidence="4">Leaf</tissue>
    </source>
</reference>
<dbReference type="Proteomes" id="UP000825935">
    <property type="component" value="Chromosome 20"/>
</dbReference>
<evidence type="ECO:0000313" key="4">
    <source>
        <dbReference type="EMBL" id="KAH7331534.1"/>
    </source>
</evidence>
<dbReference type="SUPFAM" id="SSF117281">
    <property type="entry name" value="Kelch motif"/>
    <property type="match status" value="1"/>
</dbReference>
<dbReference type="InterPro" id="IPR036047">
    <property type="entry name" value="F-box-like_dom_sf"/>
</dbReference>
<dbReference type="OrthoDB" id="45365at2759"/>
<dbReference type="PANTHER" id="PTHR46344:SF1">
    <property type="entry name" value="OS02G0504900 PROTEIN"/>
    <property type="match status" value="1"/>
</dbReference>
<evidence type="ECO:0000259" key="3">
    <source>
        <dbReference type="SMART" id="SM00256"/>
    </source>
</evidence>
<dbReference type="SMART" id="SM00612">
    <property type="entry name" value="Kelch"/>
    <property type="match status" value="3"/>
</dbReference>
<keyword evidence="2" id="KW-0677">Repeat</keyword>
<dbReference type="InterPro" id="IPR015915">
    <property type="entry name" value="Kelch-typ_b-propeller"/>
</dbReference>
<keyword evidence="1" id="KW-0880">Kelch repeat</keyword>
<evidence type="ECO:0000256" key="2">
    <source>
        <dbReference type="ARBA" id="ARBA00022737"/>
    </source>
</evidence>
<keyword evidence="5" id="KW-1185">Reference proteome</keyword>
<dbReference type="CDD" id="cd22152">
    <property type="entry name" value="F-box_AtAFR-like"/>
    <property type="match status" value="1"/>
</dbReference>
<evidence type="ECO:0000256" key="1">
    <source>
        <dbReference type="ARBA" id="ARBA00022441"/>
    </source>
</evidence>
<dbReference type="Pfam" id="PF00646">
    <property type="entry name" value="F-box"/>
    <property type="match status" value="1"/>
</dbReference>
<dbReference type="Pfam" id="PF24681">
    <property type="entry name" value="Kelch_KLHDC2_KLHL20_DRC7"/>
    <property type="match status" value="1"/>
</dbReference>
<organism evidence="4 5">
    <name type="scientific">Ceratopteris richardii</name>
    <name type="common">Triangle waterfern</name>
    <dbReference type="NCBI Taxonomy" id="49495"/>
    <lineage>
        <taxon>Eukaryota</taxon>
        <taxon>Viridiplantae</taxon>
        <taxon>Streptophyta</taxon>
        <taxon>Embryophyta</taxon>
        <taxon>Tracheophyta</taxon>
        <taxon>Polypodiopsida</taxon>
        <taxon>Polypodiidae</taxon>
        <taxon>Polypodiales</taxon>
        <taxon>Pteridineae</taxon>
        <taxon>Pteridaceae</taxon>
        <taxon>Parkerioideae</taxon>
        <taxon>Ceratopteris</taxon>
    </lineage>
</organism>
<comment type="caution">
    <text evidence="4">The sequence shown here is derived from an EMBL/GenBank/DDBJ whole genome shotgun (WGS) entry which is preliminary data.</text>
</comment>
<dbReference type="PANTHER" id="PTHR46344">
    <property type="entry name" value="OS02G0202900 PROTEIN"/>
    <property type="match status" value="1"/>
</dbReference>
<dbReference type="EMBL" id="CM035425">
    <property type="protein sequence ID" value="KAH7331534.1"/>
    <property type="molecule type" value="Genomic_DNA"/>
</dbReference>
<feature type="domain" description="F-box" evidence="3">
    <location>
        <begin position="13"/>
        <end position="53"/>
    </location>
</feature>